<dbReference type="AlphaFoldDB" id="A0A839S6W9"/>
<reference evidence="1 2" key="1">
    <citation type="submission" date="2020-08" db="EMBL/GenBank/DDBJ databases">
        <title>Genomic Encyclopedia of Type Strains, Phase III (KMG-III): the genomes of soil and plant-associated and newly described type strains.</title>
        <authorList>
            <person name="Whitman W."/>
        </authorList>
    </citation>
    <scope>NUCLEOTIDE SEQUENCE [LARGE SCALE GENOMIC DNA]</scope>
    <source>
        <strain evidence="1 2">CECT 8577</strain>
    </source>
</reference>
<accession>A0A839S6W9</accession>
<evidence type="ECO:0000313" key="1">
    <source>
        <dbReference type="EMBL" id="MBB3053536.1"/>
    </source>
</evidence>
<protein>
    <submittedName>
        <fullName evidence="1">Uncharacterized protein</fullName>
    </submittedName>
</protein>
<sequence length="492" mass="54980">MGGTHYVHVASDAELQKLWGMSERELGKLTKRNGFPRPVDPPEDESGVWRSIPALRDWLAATDYRKPRQLTLDWWPNAGEPAEFDGAQRITPRYGRRDVVAQHWATESGRLVVFWHDDPAMVQGGELARMEPMADVYVLVGWDWGIRGPALWCWSGQDPDAERVEVSWSDLARVLGQPAPYWPGRLRSPDLITDWQPGDAPARDVGMQDLDVFPLTRMALQYPPEHVAHRALIHTAQLIDRNTEAADSTDLQILQERLDRGSITPDEIVLAALPAEPVTDERPDPLEETVLHAGWREVLDRSDRLAEQCVRTLMAWDGGRSLPWSQTLLIPHSPARAEWLDRLEPAPERTAIYAGLERSPSQRGVAMYDPITDIPVLLPDEPGEEVRALSSRRLPATSPLAEIILEQEIWVRTQDGTLYPAPLHSYGGLSWGYGGTGPRTLATLAHRLLKDITAPAPTVGDGHATPDGLVELFTYDWASGTVITRQQLEQAC</sequence>
<name>A0A839S6W9_9PSEU</name>
<keyword evidence="2" id="KW-1185">Reference proteome</keyword>
<dbReference type="RefSeq" id="WP_183659434.1">
    <property type="nucleotide sequence ID" value="NZ_JACHWU010000011.1"/>
</dbReference>
<proteinExistence type="predicted"/>
<dbReference type="EMBL" id="JACHWU010000011">
    <property type="protein sequence ID" value="MBB3053536.1"/>
    <property type="molecule type" value="Genomic_DNA"/>
</dbReference>
<dbReference type="Proteomes" id="UP000550714">
    <property type="component" value="Unassembled WGS sequence"/>
</dbReference>
<gene>
    <name evidence="1" type="ORF">FHS23_004590</name>
</gene>
<evidence type="ECO:0000313" key="2">
    <source>
        <dbReference type="Proteomes" id="UP000550714"/>
    </source>
</evidence>
<organism evidence="1 2">
    <name type="scientific">Prauserella isguenensis</name>
    <dbReference type="NCBI Taxonomy" id="1470180"/>
    <lineage>
        <taxon>Bacteria</taxon>
        <taxon>Bacillati</taxon>
        <taxon>Actinomycetota</taxon>
        <taxon>Actinomycetes</taxon>
        <taxon>Pseudonocardiales</taxon>
        <taxon>Pseudonocardiaceae</taxon>
        <taxon>Prauserella</taxon>
    </lineage>
</organism>
<comment type="caution">
    <text evidence="1">The sequence shown here is derived from an EMBL/GenBank/DDBJ whole genome shotgun (WGS) entry which is preliminary data.</text>
</comment>